<sequence>MADRSFRVVLTGGPGGGKTTAADLYRREIGEGVVIVPEAATLLYTGGFPRTGESGVRKATQRAIYHVQKNLEEAQAAHYKSRVLLCDRGTVDGAAYWPDENDGFFEHVGTTLDEELRRYDAVIFFETAAVGGISIEGGNPSRIESLKDALALDRRLRALWSRHPHFVFVPHNVSFIQKVNAGLAELASLVASYQNRAR</sequence>
<reference evidence="2 3" key="1">
    <citation type="submission" date="2012-06" db="EMBL/GenBank/DDBJ databases">
        <title>The complete chromosome of genome of Turneriella parva DSM 21527.</title>
        <authorList>
            <consortium name="US DOE Joint Genome Institute (JGI-PGF)"/>
            <person name="Lucas S."/>
            <person name="Han J."/>
            <person name="Lapidus A."/>
            <person name="Bruce D."/>
            <person name="Goodwin L."/>
            <person name="Pitluck S."/>
            <person name="Peters L."/>
            <person name="Kyrpides N."/>
            <person name="Mavromatis K."/>
            <person name="Ivanova N."/>
            <person name="Mikhailova N."/>
            <person name="Chertkov O."/>
            <person name="Detter J.C."/>
            <person name="Tapia R."/>
            <person name="Han C."/>
            <person name="Land M."/>
            <person name="Hauser L."/>
            <person name="Markowitz V."/>
            <person name="Cheng J.-F."/>
            <person name="Hugenholtz P."/>
            <person name="Woyke T."/>
            <person name="Wu D."/>
            <person name="Gronow S."/>
            <person name="Wellnitz S."/>
            <person name="Brambilla E."/>
            <person name="Klenk H.-P."/>
            <person name="Eisen J.A."/>
        </authorList>
    </citation>
    <scope>NUCLEOTIDE SEQUENCE [LARGE SCALE GENOMIC DNA]</scope>
    <source>
        <strain evidence="3">ATCC BAA-1111 / DSM 21527 / NCTC 11395 / H</strain>
    </source>
</reference>
<dbReference type="KEGG" id="tpx:Turpa_3123"/>
<dbReference type="EMBL" id="CP002959">
    <property type="protein sequence ID" value="AFM13762.1"/>
    <property type="molecule type" value="Genomic_DNA"/>
</dbReference>
<dbReference type="Proteomes" id="UP000006048">
    <property type="component" value="Chromosome"/>
</dbReference>
<dbReference type="InterPro" id="IPR027417">
    <property type="entry name" value="P-loop_NTPase"/>
</dbReference>
<dbReference type="OrthoDB" id="5638848at2"/>
<accession>I4B905</accession>
<evidence type="ECO:0000313" key="3">
    <source>
        <dbReference type="Proteomes" id="UP000006048"/>
    </source>
</evidence>
<dbReference type="PANTHER" id="PTHR34932">
    <property type="entry name" value="TRPL TRANSLOCATION DEFECT PROTEIN 14"/>
    <property type="match status" value="1"/>
</dbReference>
<organism evidence="2 3">
    <name type="scientific">Turneriella parva (strain ATCC BAA-1111 / DSM 21527 / NCTC 11395 / H)</name>
    <name type="common">Leptospira parva</name>
    <dbReference type="NCBI Taxonomy" id="869212"/>
    <lineage>
        <taxon>Bacteria</taxon>
        <taxon>Pseudomonadati</taxon>
        <taxon>Spirochaetota</taxon>
        <taxon>Spirochaetia</taxon>
        <taxon>Leptospirales</taxon>
        <taxon>Leptospiraceae</taxon>
        <taxon>Turneriella</taxon>
    </lineage>
</organism>
<protein>
    <recommendedName>
        <fullName evidence="1">NadR/Ttd14 AAA domain-containing protein</fullName>
    </recommendedName>
</protein>
<evidence type="ECO:0000313" key="2">
    <source>
        <dbReference type="EMBL" id="AFM13762.1"/>
    </source>
</evidence>
<dbReference type="RefSeq" id="WP_014804262.1">
    <property type="nucleotide sequence ID" value="NC_018020.1"/>
</dbReference>
<dbReference type="GO" id="GO:0035091">
    <property type="term" value="F:phosphatidylinositol binding"/>
    <property type="evidence" value="ECO:0007669"/>
    <property type="project" value="TreeGrafter"/>
</dbReference>
<name>I4B905_TURPD</name>
<dbReference type="GO" id="GO:0005525">
    <property type="term" value="F:GTP binding"/>
    <property type="evidence" value="ECO:0007669"/>
    <property type="project" value="TreeGrafter"/>
</dbReference>
<dbReference type="InterPro" id="IPR038727">
    <property type="entry name" value="NadR/Ttd14_AAA_dom"/>
</dbReference>
<dbReference type="PATRIC" id="fig|869212.3.peg.3151"/>
<dbReference type="InterPro" id="IPR053227">
    <property type="entry name" value="TRPL-trafficking_regulator"/>
</dbReference>
<dbReference type="PANTHER" id="PTHR34932:SF1">
    <property type="entry name" value="TRPL TRANSLOCATION DEFECT PROTEIN 14"/>
    <property type="match status" value="1"/>
</dbReference>
<dbReference type="GO" id="GO:0070300">
    <property type="term" value="F:phosphatidic acid binding"/>
    <property type="evidence" value="ECO:0007669"/>
    <property type="project" value="TreeGrafter"/>
</dbReference>
<evidence type="ECO:0000259" key="1">
    <source>
        <dbReference type="Pfam" id="PF13521"/>
    </source>
</evidence>
<gene>
    <name evidence="2" type="ordered locus">Turpa_3123</name>
</gene>
<dbReference type="STRING" id="869212.Turpa_3123"/>
<proteinExistence type="predicted"/>
<dbReference type="HOGENOM" id="CLU_088091_1_0_12"/>
<dbReference type="AlphaFoldDB" id="I4B905"/>
<dbReference type="SUPFAM" id="SSF52540">
    <property type="entry name" value="P-loop containing nucleoside triphosphate hydrolases"/>
    <property type="match status" value="1"/>
</dbReference>
<dbReference type="Pfam" id="PF13521">
    <property type="entry name" value="AAA_28"/>
    <property type="match status" value="1"/>
</dbReference>
<feature type="domain" description="NadR/Ttd14 AAA" evidence="1">
    <location>
        <begin position="7"/>
        <end position="167"/>
    </location>
</feature>
<keyword evidence="3" id="KW-1185">Reference proteome</keyword>
<dbReference type="Gene3D" id="3.40.50.300">
    <property type="entry name" value="P-loop containing nucleotide triphosphate hydrolases"/>
    <property type="match status" value="1"/>
</dbReference>